<evidence type="ECO:0000256" key="1">
    <source>
        <dbReference type="ARBA" id="ARBA00010688"/>
    </source>
</evidence>
<dbReference type="CDD" id="cd01166">
    <property type="entry name" value="KdgK"/>
    <property type="match status" value="1"/>
</dbReference>
<dbReference type="Pfam" id="PF00294">
    <property type="entry name" value="PfkB"/>
    <property type="match status" value="1"/>
</dbReference>
<dbReference type="EMBL" id="CP023777">
    <property type="protein sequence ID" value="ATL45763.1"/>
    <property type="molecule type" value="Genomic_DNA"/>
</dbReference>
<dbReference type="OrthoDB" id="9813569at2"/>
<gene>
    <name evidence="5" type="ORF">COR50_00530</name>
</gene>
<keyword evidence="6" id="KW-1185">Reference proteome</keyword>
<dbReference type="RefSeq" id="WP_098192153.1">
    <property type="nucleotide sequence ID" value="NZ_CP023777.1"/>
</dbReference>
<keyword evidence="3 5" id="KW-0418">Kinase</keyword>
<dbReference type="InterPro" id="IPR052700">
    <property type="entry name" value="Carb_kinase_PfkB-like"/>
</dbReference>
<dbReference type="Gene3D" id="3.40.1190.20">
    <property type="match status" value="1"/>
</dbReference>
<dbReference type="Proteomes" id="UP000220133">
    <property type="component" value="Chromosome"/>
</dbReference>
<sequence>MQTVDIITIGEILFRISPNLQSHEAGMYIGGAEANVAAALARWNNRVAYISKMPDNGLSKEVAAYLSGTGITTDRMLWGGDRIGTYYLAQGADLKHSEVVYDRKYSSFSMIEPGTVDWVSALGNAKWLHWTAITPALSEQAAIVCEEVLQAAKAKGMIISTDLNYRAKLWQYGKKPVAVMPQLVNYCDVVMGNIWAANMMLGTVLDESLVSKNTTSAYLDAASQTSKEIMERCDHCKHVALTFRFSSGPRHNLYYATYFTGGQIYKSKEFESGEIVDRVGSGDSFMAGLIHAIFHKHAPSEIVNLAAAAAFSKFFLKGDFNTNDLETIQGYIQ</sequence>
<evidence type="ECO:0000313" key="5">
    <source>
        <dbReference type="EMBL" id="ATL45763.1"/>
    </source>
</evidence>
<dbReference type="InterPro" id="IPR011611">
    <property type="entry name" value="PfkB_dom"/>
</dbReference>
<name>A0A291QPE0_9BACT</name>
<dbReference type="GO" id="GO:0016301">
    <property type="term" value="F:kinase activity"/>
    <property type="evidence" value="ECO:0007669"/>
    <property type="project" value="UniProtKB-KW"/>
</dbReference>
<protein>
    <submittedName>
        <fullName evidence="5">Carbohydrate kinase</fullName>
    </submittedName>
</protein>
<comment type="similarity">
    <text evidence="1">Belongs to the carbohydrate kinase PfkB family.</text>
</comment>
<accession>A0A291QPE0</accession>
<evidence type="ECO:0000256" key="3">
    <source>
        <dbReference type="ARBA" id="ARBA00022777"/>
    </source>
</evidence>
<evidence type="ECO:0000256" key="2">
    <source>
        <dbReference type="ARBA" id="ARBA00022679"/>
    </source>
</evidence>
<reference evidence="5 6" key="1">
    <citation type="submission" date="2017-10" db="EMBL/GenBank/DDBJ databases">
        <title>Paenichitinophaga pekingensis gen. nov., sp. nov., isolated from activated sludge.</title>
        <authorList>
            <person name="Jin D."/>
            <person name="Kong X."/>
            <person name="Deng Y."/>
            <person name="Bai Z."/>
        </authorList>
    </citation>
    <scope>NUCLEOTIDE SEQUENCE [LARGE SCALE GENOMIC DNA]</scope>
    <source>
        <strain evidence="5 6">13</strain>
    </source>
</reference>
<feature type="domain" description="Carbohydrate kinase PfkB" evidence="4">
    <location>
        <begin position="18"/>
        <end position="310"/>
    </location>
</feature>
<organism evidence="5 6">
    <name type="scientific">Chitinophaga caeni</name>
    <dbReference type="NCBI Taxonomy" id="2029983"/>
    <lineage>
        <taxon>Bacteria</taxon>
        <taxon>Pseudomonadati</taxon>
        <taxon>Bacteroidota</taxon>
        <taxon>Chitinophagia</taxon>
        <taxon>Chitinophagales</taxon>
        <taxon>Chitinophagaceae</taxon>
        <taxon>Chitinophaga</taxon>
    </lineage>
</organism>
<dbReference type="PANTHER" id="PTHR43320">
    <property type="entry name" value="SUGAR KINASE"/>
    <property type="match status" value="1"/>
</dbReference>
<dbReference type="AlphaFoldDB" id="A0A291QPE0"/>
<dbReference type="KEGG" id="cbae:COR50_00530"/>
<evidence type="ECO:0000259" key="4">
    <source>
        <dbReference type="Pfam" id="PF00294"/>
    </source>
</evidence>
<dbReference type="InterPro" id="IPR029056">
    <property type="entry name" value="Ribokinase-like"/>
</dbReference>
<proteinExistence type="inferred from homology"/>
<keyword evidence="2" id="KW-0808">Transferase</keyword>
<evidence type="ECO:0000313" key="6">
    <source>
        <dbReference type="Proteomes" id="UP000220133"/>
    </source>
</evidence>
<dbReference type="SUPFAM" id="SSF53613">
    <property type="entry name" value="Ribokinase-like"/>
    <property type="match status" value="1"/>
</dbReference>
<dbReference type="PANTHER" id="PTHR43320:SF2">
    <property type="entry name" value="2-DEHYDRO-3-DEOXYGLUCONOKINASE_2-DEHYDRO-3-DEOXYGALACTONOKINASE"/>
    <property type="match status" value="1"/>
</dbReference>